<reference evidence="3" key="1">
    <citation type="submission" date="2016-11" db="UniProtKB">
        <authorList>
            <consortium name="WormBaseParasite"/>
        </authorList>
    </citation>
    <scope>IDENTIFICATION</scope>
</reference>
<name>A0A1I7XIG3_HETBA</name>
<protein>
    <submittedName>
        <fullName evidence="3">Ion_trans domain-containing protein</fullName>
    </submittedName>
</protein>
<proteinExistence type="predicted"/>
<keyword evidence="1" id="KW-0812">Transmembrane</keyword>
<sequence>MSHVFDIMWTDRKIWTSTGGIKSYFFKASLEFLSNNSETFIADSLAKFEEEIGVKNTAELEKLCTASHPNSDPIAAYISGFSHAKPSTEKILATYMPMAEMDNKSLEICFVDLCLMFGHVDMAKSFCARNKIQHDLWMKWNQQFPDQDSNIWEISRAAVSVDLINMNMERSDSADLTRFICEWLAGSATRKMAVIAEMFAWGLKWSALKINWDALVLACICYPDHEITEIIRTSTYDFLKDICPNILEIMGTSSGDQQTKRCKLLLGDLVCSSITNKDNIYQLNCYRLNKVDLARNEKKERPLEDKLVSRVELLSNIRCIILYSMARRDFSLSTILAMDASKYLDKYGFFCDLQQIVFQNVISMVNDIVQVIFYLMSDKSELSEIDSSNSLGNELLGSNNGNVYYKHFVLVVILSFIVIGILGGLIYHWMNAGIADQFLDDLRRSSITAVINSLINALEHCDINQRDKGMIHFSLDLAFSIVEISSGKEGKSLEEIARNNTELDYNVAILLIKELVKEILNSIENYLQQFVDRERSETPIAADLESSETPIAADLESSETPIAADLESSETPIAADLERSKTPIAVDLERSETPIAADLERSETPIAADLERSETPIAADLERSETPIAADLERSETPIAADLERSETPIAADLEYLNRSQFCVSSSSSDSISFQEVHHSEAFTDVNQIIQPLAVIIDEICDESDQFVKEPSSRGFACALNQELVSITHAGGGDLVENADTISLDENIRNDNQATNQKIDVTEDSAIHSEKNDIIANSEKNVETISSTSIPGPEICALMSQKETQSDFHSGFSSGGFENCGPSNFGSFDSSGDFTRGGYASNIGGGRGRISGRVYDRRGRPSRGRLETIRSGVREGF</sequence>
<keyword evidence="1" id="KW-0472">Membrane</keyword>
<evidence type="ECO:0000313" key="2">
    <source>
        <dbReference type="Proteomes" id="UP000095283"/>
    </source>
</evidence>
<evidence type="ECO:0000256" key="1">
    <source>
        <dbReference type="SAM" id="Phobius"/>
    </source>
</evidence>
<dbReference type="AlphaFoldDB" id="A0A1I7XIG3"/>
<feature type="transmembrane region" description="Helical" evidence="1">
    <location>
        <begin position="408"/>
        <end position="430"/>
    </location>
</feature>
<accession>A0A1I7XIG3</accession>
<dbReference type="Proteomes" id="UP000095283">
    <property type="component" value="Unplaced"/>
</dbReference>
<keyword evidence="2" id="KW-1185">Reference proteome</keyword>
<dbReference type="WBParaSite" id="Hba_17300">
    <property type="protein sequence ID" value="Hba_17300"/>
    <property type="gene ID" value="Hba_17300"/>
</dbReference>
<keyword evidence="1" id="KW-1133">Transmembrane helix</keyword>
<organism evidence="2 3">
    <name type="scientific">Heterorhabditis bacteriophora</name>
    <name type="common">Entomopathogenic nematode worm</name>
    <dbReference type="NCBI Taxonomy" id="37862"/>
    <lineage>
        <taxon>Eukaryota</taxon>
        <taxon>Metazoa</taxon>
        <taxon>Ecdysozoa</taxon>
        <taxon>Nematoda</taxon>
        <taxon>Chromadorea</taxon>
        <taxon>Rhabditida</taxon>
        <taxon>Rhabditina</taxon>
        <taxon>Rhabditomorpha</taxon>
        <taxon>Strongyloidea</taxon>
        <taxon>Heterorhabditidae</taxon>
        <taxon>Heterorhabditis</taxon>
    </lineage>
</organism>
<evidence type="ECO:0000313" key="3">
    <source>
        <dbReference type="WBParaSite" id="Hba_17300"/>
    </source>
</evidence>